<name>A0A9P8Q848_WICPI</name>
<feature type="transmembrane region" description="Helical" evidence="10">
    <location>
        <begin position="432"/>
        <end position="452"/>
    </location>
</feature>
<dbReference type="Proteomes" id="UP000774326">
    <property type="component" value="Unassembled WGS sequence"/>
</dbReference>
<proteinExistence type="inferred from homology"/>
<dbReference type="PANTHER" id="PTHR31064:SF30">
    <property type="entry name" value="HIGH-AFFINITY POTASSIUM TRANSPORT PROTEIN-RELATED"/>
    <property type="match status" value="1"/>
</dbReference>
<keyword evidence="9 10" id="KW-0472">Membrane</keyword>
<evidence type="ECO:0000313" key="12">
    <source>
        <dbReference type="EMBL" id="KAH3685747.1"/>
    </source>
</evidence>
<dbReference type="NCBIfam" id="TIGR00934">
    <property type="entry name" value="2a38euk"/>
    <property type="match status" value="1"/>
</dbReference>
<keyword evidence="13" id="KW-1185">Reference proteome</keyword>
<feature type="compositionally biased region" description="Polar residues" evidence="11">
    <location>
        <begin position="27"/>
        <end position="41"/>
    </location>
</feature>
<evidence type="ECO:0000256" key="11">
    <source>
        <dbReference type="SAM" id="MobiDB-lite"/>
    </source>
</evidence>
<comment type="similarity">
    <text evidence="2 10">Belongs to the TrkH potassium transport family.</text>
</comment>
<dbReference type="GO" id="GO:0005886">
    <property type="term" value="C:plasma membrane"/>
    <property type="evidence" value="ECO:0007669"/>
    <property type="project" value="InterPro"/>
</dbReference>
<dbReference type="InterPro" id="IPR015958">
    <property type="entry name" value="Trk1_fungi"/>
</dbReference>
<keyword evidence="3 10" id="KW-0813">Transport</keyword>
<keyword evidence="8 10" id="KW-0406">Ion transport</keyword>
<accession>A0A9P8Q848</accession>
<evidence type="ECO:0000256" key="10">
    <source>
        <dbReference type="PIRNR" id="PIRNR002450"/>
    </source>
</evidence>
<dbReference type="InterPro" id="IPR004773">
    <property type="entry name" value="K/Na_transp_Trk1/HKT1"/>
</dbReference>
<feature type="transmembrane region" description="Helical" evidence="10">
    <location>
        <begin position="76"/>
        <end position="98"/>
    </location>
</feature>
<dbReference type="OrthoDB" id="9999863at2759"/>
<evidence type="ECO:0000256" key="9">
    <source>
        <dbReference type="ARBA" id="ARBA00023136"/>
    </source>
</evidence>
<dbReference type="AlphaFoldDB" id="A0A9P8Q848"/>
<evidence type="ECO:0000256" key="4">
    <source>
        <dbReference type="ARBA" id="ARBA00022538"/>
    </source>
</evidence>
<dbReference type="PIRSF" id="PIRSF002450">
    <property type="entry name" value="K+_transpter_TRK"/>
    <property type="match status" value="1"/>
</dbReference>
<sequence length="706" mass="79312">MITKVTDATGPAVNSKSGPTPIPETASPESSKESTTTYDSSKASHHDRTIGWRVREFVASCSEKLRPYLKWLFPDFVAVHYFYILFMVFLSSVMIYAVDNMRYIDALFLATSAASQSGLNTVDLNLLTLYQQIVLYCTTWLTSIIFVHTVMCSVRLYWFERHFDNIRSTSKLNSKMRRAATLESRNRGFFSASARESDNAIKQASLSQPIEPREPATISFAKELDENEGPALVIRGPVERYPTDIATEDIPAQALQSTMSTGYLSWIPEIGRNSTFMNLTDQQKEELGGVEYRALKLLVKILVSYYIGFYIFMAVILIPWIWCTSGYRAGVEAFGVEATWWAFFNGMSAFANLGFTLTPNSMGNFSTSPYALLATAFFIVCGNTGFPIVLRFIIWVMFKSSRDLSLMRESLGFLLDHPRRCFTILFPSTTTWWLLLTLVVLSGADWILFIVLEIHAAALDGLSAGQRVLNGIFLAFSSRTAGFGSLDLSKLHPAVQAGYVIMMYVSVLPIAISMRKTNVYEDQSLGVFEKPEKDETDHKHATSYIGAHLRKQLSFDMWFLALGVLVICIAEGTKIQEHQDNSFDIWRIIFEEVSAYGTVGLSLGFLNTNASFSAQFNVVSKLVIILIMIRGRHRGLPYSLDRAIMLPSKETDRYDMAQDLDFRLEPETETQGAAHHSSERDGSVLQFLRSVTPASIRNHFKSPSLS</sequence>
<keyword evidence="7 10" id="KW-1133">Transmembrane helix</keyword>
<evidence type="ECO:0000256" key="5">
    <source>
        <dbReference type="ARBA" id="ARBA00022692"/>
    </source>
</evidence>
<comment type="caution">
    <text evidence="10">Lacks conserved residue(s) required for the propagation of feature annotation.</text>
</comment>
<organism evidence="12 13">
    <name type="scientific">Wickerhamomyces pijperi</name>
    <name type="common">Yeast</name>
    <name type="synonym">Pichia pijperi</name>
    <dbReference type="NCBI Taxonomy" id="599730"/>
    <lineage>
        <taxon>Eukaryota</taxon>
        <taxon>Fungi</taxon>
        <taxon>Dikarya</taxon>
        <taxon>Ascomycota</taxon>
        <taxon>Saccharomycotina</taxon>
        <taxon>Saccharomycetes</taxon>
        <taxon>Phaffomycetales</taxon>
        <taxon>Wickerhamomycetaceae</taxon>
        <taxon>Wickerhamomyces</taxon>
    </lineage>
</organism>
<keyword evidence="6 10" id="KW-0630">Potassium</keyword>
<dbReference type="PANTHER" id="PTHR31064">
    <property type="entry name" value="POTASSIUM TRANSPORT PROTEIN DDB_G0292412-RELATED"/>
    <property type="match status" value="1"/>
</dbReference>
<keyword evidence="5 10" id="KW-0812">Transmembrane</keyword>
<evidence type="ECO:0000256" key="1">
    <source>
        <dbReference type="ARBA" id="ARBA00004141"/>
    </source>
</evidence>
<feature type="transmembrane region" description="Helical" evidence="10">
    <location>
        <begin position="494"/>
        <end position="512"/>
    </location>
</feature>
<feature type="region of interest" description="Disordered" evidence="11">
    <location>
        <begin position="1"/>
        <end position="43"/>
    </location>
</feature>
<evidence type="ECO:0000313" key="13">
    <source>
        <dbReference type="Proteomes" id="UP000774326"/>
    </source>
</evidence>
<dbReference type="InterPro" id="IPR003445">
    <property type="entry name" value="Cat_transpt"/>
</dbReference>
<evidence type="ECO:0000256" key="8">
    <source>
        <dbReference type="ARBA" id="ARBA00023065"/>
    </source>
</evidence>
<reference evidence="12" key="1">
    <citation type="journal article" date="2021" name="Open Biol.">
        <title>Shared evolutionary footprints suggest mitochondrial oxidative damage underlies multiple complex I losses in fungi.</title>
        <authorList>
            <person name="Schikora-Tamarit M.A."/>
            <person name="Marcet-Houben M."/>
            <person name="Nosek J."/>
            <person name="Gabaldon T."/>
        </authorList>
    </citation>
    <scope>NUCLEOTIDE SEQUENCE</scope>
    <source>
        <strain evidence="12">CBS2887</strain>
    </source>
</reference>
<evidence type="ECO:0000256" key="7">
    <source>
        <dbReference type="ARBA" id="ARBA00022989"/>
    </source>
</evidence>
<dbReference type="InterPro" id="IPR051143">
    <property type="entry name" value="TrkH_K-transport"/>
</dbReference>
<comment type="caution">
    <text evidence="12">The sequence shown here is derived from an EMBL/GenBank/DDBJ whole genome shotgun (WGS) entry which is preliminary data.</text>
</comment>
<dbReference type="GO" id="GO:0030007">
    <property type="term" value="P:intracellular potassium ion homeostasis"/>
    <property type="evidence" value="ECO:0007669"/>
    <property type="project" value="UniProtKB-UniRule"/>
</dbReference>
<feature type="transmembrane region" description="Helical" evidence="10">
    <location>
        <begin position="133"/>
        <end position="158"/>
    </location>
</feature>
<keyword evidence="4 10" id="KW-0633">Potassium transport</keyword>
<protein>
    <recommendedName>
        <fullName evidence="10">Potassium transport protein</fullName>
    </recommendedName>
</protein>
<comment type="subcellular location">
    <subcellularLocation>
        <location evidence="1">Membrane</location>
        <topology evidence="1">Multi-pass membrane protein</topology>
    </subcellularLocation>
</comment>
<dbReference type="EMBL" id="JAEUBG010001815">
    <property type="protein sequence ID" value="KAH3685747.1"/>
    <property type="molecule type" value="Genomic_DNA"/>
</dbReference>
<gene>
    <name evidence="12" type="ORF">WICPIJ_003266</name>
</gene>
<dbReference type="GO" id="GO:0140107">
    <property type="term" value="F:high-affinity potassium ion transmembrane transporter activity"/>
    <property type="evidence" value="ECO:0007669"/>
    <property type="project" value="TreeGrafter"/>
</dbReference>
<evidence type="ECO:0000256" key="3">
    <source>
        <dbReference type="ARBA" id="ARBA00022448"/>
    </source>
</evidence>
<dbReference type="GO" id="GO:1990573">
    <property type="term" value="P:potassium ion import across plasma membrane"/>
    <property type="evidence" value="ECO:0007669"/>
    <property type="project" value="TreeGrafter"/>
</dbReference>
<dbReference type="Pfam" id="PF02386">
    <property type="entry name" value="TrkH"/>
    <property type="match status" value="1"/>
</dbReference>
<feature type="transmembrane region" description="Helical" evidence="10">
    <location>
        <begin position="302"/>
        <end position="322"/>
    </location>
</feature>
<reference evidence="12" key="2">
    <citation type="submission" date="2021-01" db="EMBL/GenBank/DDBJ databases">
        <authorList>
            <person name="Schikora-Tamarit M.A."/>
        </authorList>
    </citation>
    <scope>NUCLEOTIDE SEQUENCE</scope>
    <source>
        <strain evidence="12">CBS2887</strain>
    </source>
</reference>
<evidence type="ECO:0000256" key="2">
    <source>
        <dbReference type="ARBA" id="ARBA00009137"/>
    </source>
</evidence>
<feature type="transmembrane region" description="Helical" evidence="10">
    <location>
        <begin position="370"/>
        <end position="398"/>
    </location>
</feature>
<evidence type="ECO:0000256" key="6">
    <source>
        <dbReference type="ARBA" id="ARBA00022958"/>
    </source>
</evidence>